<sequence length="440" mass="50858">MSSAGRERSADLLPKQRAAQRLWLPRAWRRAQNAKKAARPELDNVGWSVHGLAYIVDMEPLATRYPDNIGRIDGRVVSHAEFAERYEWPRKPTIITGLIDNWRASHKWDFDRLERKYRNQLFKCGEDDSGCSVKLKMKYYMTYMFKNYDDSPLCIFDGSFGERHKTKRLLDDYVVPPYFQDDLFSYVSSKRRPPYRWFVMGPARSGTGIHIDPLGTSAWNGLVKGRKKWVLIPPNVPKALLKPPSEISKYHPDEAITWFLNVYPKLHLETNKVPFYECVQHPGEIMFVPSGWWHVVINLDNTIAVTQNFCSLNNLEYVWRKTKRSRPKMFRQWIEQLRSHRPDAVRVLDRLQFNEESGREHSSSSNESSSSSSSSDSDSSSSDSDSESDSDENVGHGLNKNESQSKKSPTAPRDPVVTRKRRGDCSHDESECLCKLHRSP</sequence>
<dbReference type="CDD" id="cd02208">
    <property type="entry name" value="cupin_RmlC-like"/>
    <property type="match status" value="1"/>
</dbReference>
<feature type="domain" description="JmjC" evidence="13">
    <location>
        <begin position="165"/>
        <end position="326"/>
    </location>
</feature>
<evidence type="ECO:0000256" key="11">
    <source>
        <dbReference type="ARBA" id="ARBA00038068"/>
    </source>
</evidence>
<dbReference type="InterPro" id="IPR003347">
    <property type="entry name" value="JmjC_dom"/>
</dbReference>
<evidence type="ECO:0000256" key="4">
    <source>
        <dbReference type="ARBA" id="ARBA00022853"/>
    </source>
</evidence>
<dbReference type="GO" id="GO:0106140">
    <property type="term" value="F:P-TEFb complex binding"/>
    <property type="evidence" value="ECO:0007669"/>
    <property type="project" value="TreeGrafter"/>
</dbReference>
<keyword evidence="9" id="KW-0804">Transcription</keyword>
<keyword evidence="3" id="KW-0479">Metal-binding</keyword>
<proteinExistence type="inferred from homology"/>
<dbReference type="Gene3D" id="1.20.1280.270">
    <property type="match status" value="1"/>
</dbReference>
<name>A0A4U8UXW0_STECR</name>
<evidence type="ECO:0000256" key="3">
    <source>
        <dbReference type="ARBA" id="ARBA00022723"/>
    </source>
</evidence>
<keyword evidence="6" id="KW-0560">Oxidoreductase</keyword>
<feature type="compositionally biased region" description="Low complexity" evidence="12">
    <location>
        <begin position="363"/>
        <end position="383"/>
    </location>
</feature>
<evidence type="ECO:0000256" key="1">
    <source>
        <dbReference type="ARBA" id="ARBA00001954"/>
    </source>
</evidence>
<reference evidence="14 15" key="1">
    <citation type="journal article" date="2015" name="Genome Biol.">
        <title>Comparative genomics of Steinernema reveals deeply conserved gene regulatory networks.</title>
        <authorList>
            <person name="Dillman A.R."/>
            <person name="Macchietto M."/>
            <person name="Porter C.F."/>
            <person name="Rogers A."/>
            <person name="Williams B."/>
            <person name="Antoshechkin I."/>
            <person name="Lee M.M."/>
            <person name="Goodwin Z."/>
            <person name="Lu X."/>
            <person name="Lewis E.E."/>
            <person name="Goodrich-Blair H."/>
            <person name="Stock S.P."/>
            <person name="Adams B.J."/>
            <person name="Sternberg P.W."/>
            <person name="Mortazavi A."/>
        </authorList>
    </citation>
    <scope>NUCLEOTIDE SEQUENCE [LARGE SCALE GENOMIC DNA]</scope>
    <source>
        <strain evidence="14 15">ALL</strain>
    </source>
</reference>
<dbReference type="InterPro" id="IPR050910">
    <property type="entry name" value="JMJD6_ArgDemeth/LysHydrox"/>
</dbReference>
<keyword evidence="4" id="KW-0156">Chromatin regulator</keyword>
<dbReference type="GO" id="GO:0033749">
    <property type="term" value="F:histone H4R3 demethylase activity"/>
    <property type="evidence" value="ECO:0007669"/>
    <property type="project" value="TreeGrafter"/>
</dbReference>
<evidence type="ECO:0000256" key="10">
    <source>
        <dbReference type="ARBA" id="ARBA00023242"/>
    </source>
</evidence>
<dbReference type="PANTHER" id="PTHR12480">
    <property type="entry name" value="ARGININE DEMETHYLASE AND LYSYL-HYDROXYLASE JMJD"/>
    <property type="match status" value="1"/>
</dbReference>
<comment type="similarity">
    <text evidence="11">Belongs to the JMJD6 family.</text>
</comment>
<gene>
    <name evidence="14" type="ORF">L596_005059</name>
</gene>
<evidence type="ECO:0000313" key="14">
    <source>
        <dbReference type="EMBL" id="TMS38301.1"/>
    </source>
</evidence>
<dbReference type="STRING" id="34508.A0A4U8UXW0"/>
<dbReference type="AlphaFoldDB" id="A0A4U8UXW0"/>
<dbReference type="GO" id="GO:0046872">
    <property type="term" value="F:metal ion binding"/>
    <property type="evidence" value="ECO:0007669"/>
    <property type="project" value="UniProtKB-KW"/>
</dbReference>
<dbReference type="PANTHER" id="PTHR12480:SF32">
    <property type="entry name" value="BIFUNCTIONAL ARGININE DEMETHYLASE AND LYSYL-HYDROXYLASE JMJD6"/>
    <property type="match status" value="1"/>
</dbReference>
<evidence type="ECO:0000256" key="2">
    <source>
        <dbReference type="ARBA" id="ARBA00004123"/>
    </source>
</evidence>
<dbReference type="OrthoDB" id="424465at2759"/>
<evidence type="ECO:0000256" key="8">
    <source>
        <dbReference type="ARBA" id="ARBA00023015"/>
    </source>
</evidence>
<dbReference type="SMART" id="SM00558">
    <property type="entry name" value="JmjC"/>
    <property type="match status" value="1"/>
</dbReference>
<organism evidence="14 15">
    <name type="scientific">Steinernema carpocapsae</name>
    <name type="common">Entomopathogenic nematode</name>
    <dbReference type="NCBI Taxonomy" id="34508"/>
    <lineage>
        <taxon>Eukaryota</taxon>
        <taxon>Metazoa</taxon>
        <taxon>Ecdysozoa</taxon>
        <taxon>Nematoda</taxon>
        <taxon>Chromadorea</taxon>
        <taxon>Rhabditida</taxon>
        <taxon>Tylenchina</taxon>
        <taxon>Panagrolaimomorpha</taxon>
        <taxon>Strongyloidoidea</taxon>
        <taxon>Steinernematidae</taxon>
        <taxon>Steinernema</taxon>
    </lineage>
</organism>
<comment type="subcellular location">
    <subcellularLocation>
        <location evidence="2">Nucleus</location>
    </subcellularLocation>
</comment>
<keyword evidence="10" id="KW-0539">Nucleus</keyword>
<dbReference type="Pfam" id="PF02373">
    <property type="entry name" value="JmjC"/>
    <property type="match status" value="1"/>
</dbReference>
<dbReference type="GO" id="GO:0006909">
    <property type="term" value="P:phagocytosis"/>
    <property type="evidence" value="ECO:0007669"/>
    <property type="project" value="TreeGrafter"/>
</dbReference>
<dbReference type="Proteomes" id="UP000298663">
    <property type="component" value="Chromosome X"/>
</dbReference>
<dbReference type="PROSITE" id="PS51184">
    <property type="entry name" value="JMJC"/>
    <property type="match status" value="1"/>
</dbReference>
<reference evidence="14 15" key="2">
    <citation type="journal article" date="2019" name="G3 (Bethesda)">
        <title>Hybrid Assembly of the Genome of the Entomopathogenic Nematode Steinernema carpocapsae Identifies the X-Chromosome.</title>
        <authorList>
            <person name="Serra L."/>
            <person name="Macchietto M."/>
            <person name="Macias-Munoz A."/>
            <person name="McGill C.J."/>
            <person name="Rodriguez I.M."/>
            <person name="Rodriguez B."/>
            <person name="Murad R."/>
            <person name="Mortazavi A."/>
        </authorList>
    </citation>
    <scope>NUCLEOTIDE SEQUENCE [LARGE SCALE GENOMIC DNA]</scope>
    <source>
        <strain evidence="14 15">ALL</strain>
    </source>
</reference>
<dbReference type="EMBL" id="CM016762">
    <property type="protein sequence ID" value="TMS38301.1"/>
    <property type="molecule type" value="Genomic_DNA"/>
</dbReference>
<keyword evidence="5" id="KW-0223">Dioxygenase</keyword>
<dbReference type="SUPFAM" id="SSF51197">
    <property type="entry name" value="Clavaminate synthase-like"/>
    <property type="match status" value="1"/>
</dbReference>
<evidence type="ECO:0000259" key="13">
    <source>
        <dbReference type="PROSITE" id="PS51184"/>
    </source>
</evidence>
<feature type="compositionally biased region" description="Basic and acidic residues" evidence="12">
    <location>
        <begin position="423"/>
        <end position="434"/>
    </location>
</feature>
<dbReference type="Gene3D" id="2.60.120.650">
    <property type="entry name" value="Cupin"/>
    <property type="match status" value="1"/>
</dbReference>
<evidence type="ECO:0000256" key="12">
    <source>
        <dbReference type="SAM" id="MobiDB-lite"/>
    </source>
</evidence>
<accession>A0A4U8UXW0</accession>
<protein>
    <recommendedName>
        <fullName evidence="13">JmjC domain-containing protein</fullName>
    </recommendedName>
</protein>
<evidence type="ECO:0000256" key="9">
    <source>
        <dbReference type="ARBA" id="ARBA00023163"/>
    </source>
</evidence>
<feature type="region of interest" description="Disordered" evidence="12">
    <location>
        <begin position="354"/>
        <end position="440"/>
    </location>
</feature>
<comment type="cofactor">
    <cofactor evidence="1">
        <name>Fe(2+)</name>
        <dbReference type="ChEBI" id="CHEBI:29033"/>
    </cofactor>
</comment>
<evidence type="ECO:0000313" key="15">
    <source>
        <dbReference type="Proteomes" id="UP000298663"/>
    </source>
</evidence>
<keyword evidence="7" id="KW-0408">Iron</keyword>
<dbReference type="EMBL" id="AZBU02000001">
    <property type="protein sequence ID" value="TMS38301.1"/>
    <property type="molecule type" value="Genomic_DNA"/>
</dbReference>
<keyword evidence="15" id="KW-1185">Reference proteome</keyword>
<comment type="caution">
    <text evidence="14">The sequence shown here is derived from an EMBL/GenBank/DDBJ whole genome shotgun (WGS) entry which is preliminary data.</text>
</comment>
<dbReference type="GO" id="GO:0005737">
    <property type="term" value="C:cytoplasm"/>
    <property type="evidence" value="ECO:0007669"/>
    <property type="project" value="TreeGrafter"/>
</dbReference>
<evidence type="ECO:0000256" key="6">
    <source>
        <dbReference type="ARBA" id="ARBA00023002"/>
    </source>
</evidence>
<dbReference type="GO" id="GO:0005634">
    <property type="term" value="C:nucleus"/>
    <property type="evidence" value="ECO:0007669"/>
    <property type="project" value="UniProtKB-SubCell"/>
</dbReference>
<evidence type="ECO:0000256" key="5">
    <source>
        <dbReference type="ARBA" id="ARBA00022964"/>
    </source>
</evidence>
<keyword evidence="8" id="KW-0805">Transcription regulation</keyword>
<evidence type="ECO:0000256" key="7">
    <source>
        <dbReference type="ARBA" id="ARBA00023004"/>
    </source>
</evidence>